<organism evidence="2 3">
    <name type="scientific">Oryza meyeriana var. granulata</name>
    <dbReference type="NCBI Taxonomy" id="110450"/>
    <lineage>
        <taxon>Eukaryota</taxon>
        <taxon>Viridiplantae</taxon>
        <taxon>Streptophyta</taxon>
        <taxon>Embryophyta</taxon>
        <taxon>Tracheophyta</taxon>
        <taxon>Spermatophyta</taxon>
        <taxon>Magnoliopsida</taxon>
        <taxon>Liliopsida</taxon>
        <taxon>Poales</taxon>
        <taxon>Poaceae</taxon>
        <taxon>BOP clade</taxon>
        <taxon>Oryzoideae</taxon>
        <taxon>Oryzeae</taxon>
        <taxon>Oryzinae</taxon>
        <taxon>Oryza</taxon>
        <taxon>Oryza meyeriana</taxon>
    </lineage>
</organism>
<feature type="compositionally biased region" description="Basic and acidic residues" evidence="1">
    <location>
        <begin position="71"/>
        <end position="90"/>
    </location>
</feature>
<keyword evidence="3" id="KW-1185">Reference proteome</keyword>
<name>A0A6G1D0R3_9ORYZ</name>
<accession>A0A6G1D0R3</accession>
<reference evidence="2 3" key="1">
    <citation type="submission" date="2019-11" db="EMBL/GenBank/DDBJ databases">
        <title>Whole genome sequence of Oryza granulata.</title>
        <authorList>
            <person name="Li W."/>
        </authorList>
    </citation>
    <scope>NUCLEOTIDE SEQUENCE [LARGE SCALE GENOMIC DNA]</scope>
    <source>
        <strain evidence="3">cv. Menghai</strain>
        <tissue evidence="2">Leaf</tissue>
    </source>
</reference>
<feature type="region of interest" description="Disordered" evidence="1">
    <location>
        <begin position="71"/>
        <end position="104"/>
    </location>
</feature>
<dbReference type="AlphaFoldDB" id="A0A6G1D0R3"/>
<proteinExistence type="predicted"/>
<dbReference type="Proteomes" id="UP000479710">
    <property type="component" value="Unassembled WGS sequence"/>
</dbReference>
<comment type="caution">
    <text evidence="2">The sequence shown here is derived from an EMBL/GenBank/DDBJ whole genome shotgun (WGS) entry which is preliminary data.</text>
</comment>
<feature type="region of interest" description="Disordered" evidence="1">
    <location>
        <begin position="30"/>
        <end position="55"/>
    </location>
</feature>
<evidence type="ECO:0000313" key="2">
    <source>
        <dbReference type="EMBL" id="KAF0905333.1"/>
    </source>
</evidence>
<sequence>MEKWREEKMRVWREDKLVYGERKLCRIQRKKEEQERPMNRRDEMLGSSKGKGESLYRSEKYQWRGQRMEGAEEWTRKQQMDEQSFSKEENPLTVDEQPQEEEQLDEWLQPSEGDKWPEQWWEVHFWVRRKLEEALDSNEESPSSLMKEREEWLKEEERQFVGKDWPNIAHTPRGCGS</sequence>
<dbReference type="OrthoDB" id="1921559at2759"/>
<evidence type="ECO:0000313" key="3">
    <source>
        <dbReference type="Proteomes" id="UP000479710"/>
    </source>
</evidence>
<gene>
    <name evidence="2" type="ORF">E2562_003929</name>
</gene>
<dbReference type="EMBL" id="SPHZ02000007">
    <property type="protein sequence ID" value="KAF0905333.1"/>
    <property type="molecule type" value="Genomic_DNA"/>
</dbReference>
<protein>
    <submittedName>
        <fullName evidence="2">Uncharacterized protein</fullName>
    </submittedName>
</protein>
<evidence type="ECO:0000256" key="1">
    <source>
        <dbReference type="SAM" id="MobiDB-lite"/>
    </source>
</evidence>